<accession>X0XTH8</accession>
<evidence type="ECO:0000313" key="1">
    <source>
        <dbReference type="EMBL" id="GAG38627.1"/>
    </source>
</evidence>
<name>X0XTH8_9ZZZZ</name>
<dbReference type="InterPro" id="IPR018247">
    <property type="entry name" value="EF_Hand_1_Ca_BS"/>
</dbReference>
<protein>
    <submittedName>
        <fullName evidence="1">Uncharacterized protein</fullName>
    </submittedName>
</protein>
<sequence>ESLVTYVFSEGIGDIAVQVSLPDTPRYEDGAGIIVDIATFFTETHRFHLSLDVTQIGMIHITYLWPGKSDPSGARSEGTYDYGGEDSIRALRDVIRFASGQITDRDGYYLDDLIAMTPLPDQVGLYAFSHPGIAAVNVLALYGDELPNVGYLVGRENPTQDATSSVELGYWDEDNRPVVNPLYVYPGSYTPTEIGIDYSTVRWDPTYTQPGWDYVGRAYLDLNGNGALDVTDFNFGPKGEFRP</sequence>
<proteinExistence type="predicted"/>
<feature type="non-terminal residue" evidence="1">
    <location>
        <position position="243"/>
    </location>
</feature>
<dbReference type="AlphaFoldDB" id="X0XTH8"/>
<organism evidence="1">
    <name type="scientific">marine sediment metagenome</name>
    <dbReference type="NCBI Taxonomy" id="412755"/>
    <lineage>
        <taxon>unclassified sequences</taxon>
        <taxon>metagenomes</taxon>
        <taxon>ecological metagenomes</taxon>
    </lineage>
</organism>
<comment type="caution">
    <text evidence="1">The sequence shown here is derived from an EMBL/GenBank/DDBJ whole genome shotgun (WGS) entry which is preliminary data.</text>
</comment>
<dbReference type="EMBL" id="BARS01048635">
    <property type="protein sequence ID" value="GAG38627.1"/>
    <property type="molecule type" value="Genomic_DNA"/>
</dbReference>
<gene>
    <name evidence="1" type="ORF">S01H1_72856</name>
</gene>
<feature type="non-terminal residue" evidence="1">
    <location>
        <position position="1"/>
    </location>
</feature>
<dbReference type="PROSITE" id="PS00018">
    <property type="entry name" value="EF_HAND_1"/>
    <property type="match status" value="1"/>
</dbReference>
<reference evidence="1" key="1">
    <citation type="journal article" date="2014" name="Front. Microbiol.">
        <title>High frequency of phylogenetically diverse reductive dehalogenase-homologous genes in deep subseafloor sedimentary metagenomes.</title>
        <authorList>
            <person name="Kawai M."/>
            <person name="Futagami T."/>
            <person name="Toyoda A."/>
            <person name="Takaki Y."/>
            <person name="Nishi S."/>
            <person name="Hori S."/>
            <person name="Arai W."/>
            <person name="Tsubouchi T."/>
            <person name="Morono Y."/>
            <person name="Uchiyama I."/>
            <person name="Ito T."/>
            <person name="Fujiyama A."/>
            <person name="Inagaki F."/>
            <person name="Takami H."/>
        </authorList>
    </citation>
    <scope>NUCLEOTIDE SEQUENCE</scope>
    <source>
        <strain evidence="1">Expedition CK06-06</strain>
    </source>
</reference>